<organism evidence="8 9">
    <name type="scientific">Haliangium ochraceum (strain DSM 14365 / JCM 11303 / SMP-2)</name>
    <dbReference type="NCBI Taxonomy" id="502025"/>
    <lineage>
        <taxon>Bacteria</taxon>
        <taxon>Pseudomonadati</taxon>
        <taxon>Myxococcota</taxon>
        <taxon>Polyangia</taxon>
        <taxon>Haliangiales</taxon>
        <taxon>Kofleriaceae</taxon>
        <taxon>Haliangium</taxon>
    </lineage>
</organism>
<sequence>MLLTGLACTNEEEAPNAGDVAVHRLTPRSLETSGDVSAAWALFDRDTTSKNVFSITSLDGQDIIAHLDEGSELEAIKVFGASPFQLTLLDPQGQLVAGPHALDKLPSGWTTFLLPDARRVEQLTLRFEPTGDGDAAVSEIEFWGRGASLPLDWEPSATDAPPAGLADIVPGTPDSQQLSRAPSSAQPACASFDFELSRHPGSYRRAWLRYQTDGVFRPLVLTRAFNDAPVTRGFWVPPMADEAGAFVHRVDTEHLRLGHNQVEFCLPGEAARAVAIRDIELVAELDHGSNIIESVSVAPIDGVPTYSAIGLLRDGHAPVAVTAGQELVIAFERWIAPEVVSIAADATADWSLRCVDADGAARDLPATLAEQIADRAIYTIDDATGARCAGLRMRPALASGEAAVTDLRVFGSGTDRRGDFPRIVLASAREHFGNEAWVDGWAHAPAHVGGGVRVRVDDQDTDTTTGVFTSMLRRTSDPKESWPVTITARFGDGSTFTRQYVLDRDGGTMPGAEARDPVLDDGLTEAERRARFGDEGDIAEAEVAPGESKRIELGTDVTLDIPAGAMQGRKSVSITHLSSAAIPPMDPGLVNVTAPFRRGYEFRPHGELFDDALTVTLPYQPSLLPSGYVAEDIQTFYYNETEKRWEPLARAKVERGRQVVESLTDHFTTMINAVVVAPESPQIASFDPNRLKGIEAASPAARVGLIEPPQVNARGDATMQYPLDIPAGRRGVQPSLGLSYSSARGNGWLGVGWDLGTSAIEIETRWGVPRYHATLETETYLIDGTQLSPTAHRDLPKPRAEGTTRIANQTVKVFRPRTEGGFARIVRHGDSPQSYWWEVTSTQGVRSFYGGTPESGKLAAATLSDDSGNVFRWALREIRDTHGNRVRFDYDAVTWSAPGAVPGRELYLASAHYTLRQGESTAPYRVVLVRDPCTASSCRPDVLVSGRGGFKQVTAERLGRIEVYYRQTLVRAWQLEYDQGPFGKSRLRGLRQFGVGGEPFPGNVHTFHYYDEVTQSASTYSGFAASAPWHAGNETPDSGLVLPGGIFDAVGEGEVSALGGSHTVTVGGHLYAGLSFGLPDKKYSIGAKFGTRSDETDGRAALVDIDGDGLPDRVFRGSGGYYFNRNESGPLGPPRFAAAAQPVANLPALSRESSRMSLSVGAEGYFFPAQFHANTSFSSAEQDTYLSDVNADGLVDLVHGGAVTFSYLDETGKPRFHPDSTRTPAPIGVSRVSYDALPPSFEDPALEHNLDDYSPPVDTVRRWQAPYSGQIRITGDVALAAPQRDGADGVRATIEYEGEQQWSHDFGPAETQPQRPSLMLDVAAGERVYFRIHGRDDERDDRVRWSPVIEYLDLAPGQDENGLDHHRFDAAAEFTLAGRADANMNMPFSGRVRLTGRASKSRETSDDIEIRVLVDGAIAFAEVLPAAAMTTVNLDQALDVEAGSVVALRIHSDSPVDLTAFGFDPVEDDSGAITRGPRLRYEDARDQNGDRVPVEGPGGAPIFDVPVAYDMTTYALRMPEMPAPAYVPAVGRSLRVHGRVDAGNAPFTGTVTLTAKSRNRLLAKAQVVIEDGGGHDLDFDLQVEQGEPVFFSFSVSDPDLFGALLTSLSASGAGALPYLTYAVAPAGRLSHPYRGWSYGGYSGAGARGDLPIPPGELDKEPVFDGSEPLSEDNLEELARRFVEDGLQAFPFLPVSDAPACEADAPACDATATAHWQGPHELIYVTAHEMSTMRLGGPVKLLPAPSEIANARAVPRLSRSRGQAIGGGAVPVSFSQGQGESHGLLDFLDMNGDGFPDVVTPARVQYTSPLGVLSENRNVGARDLRITSNENTTIGIGGNIANAIATARGLFGGGAHKAGGGTASSQQMQPIGFTLSLGASEGEASSEADLMDVNGDGLPDRVWQQGGQLQVALNLGYRFAAREPWGQAVIHEGETEEENGGATLGFNDGLYGFSGGLNGSRSFSRPASGGGQCQGTLMDVNGDGLIDCAQQAGNGLRVWFNRGHRIAGSSVLWNGAGGAGIGDNQSTTLGGGVYFTIGFGFGFVNFIINPGGDAAESVGRPIAAIRDIDGDGYPDHLVSTTPHEIRVARNRTGRTNLLRQVERPLGATITLDYTRTGNTQAMPQSRWALSEVQVYDGQADSAALGEANDYAVQRVAYESGRHDRYEREFYGFAKVTVETLDTRDWDGTTATDALPVYRRQEMTFYNGGYHERGLLASTRMSDGDGAVFARTLNQYELRDAIDGRVLTPTQAARAASVFPALVQEHRYHHEGAEDAFIHTFTTQDYDGYGNVIALYDAGGPGASDDYRAEIRYTGRLSACRAHHIVGVADRIEVRDAAGALLRQRESDVACGDATGNVRQLRVSLEGAAVAQTDLAYDGDGNLRAVTAPPNHRGQRYQLDYTYDSDVATYVVRTDDSFGYYATSEYDLRFGAPLRETDINGNSVTSSYDAFGRAHRVSGPYELERGLAYAIEFGYAPDAAVPFATTAHMDVFRNAADPIETVTFVDGLGRVTQTKKDGTLHRGVDAPAEDVMIVSGRTLHDPWGRAIAQWFPTEEPKNDALNQAFKAEADGSAPPTEMRYDVLDRTLETVIPDGTLTSQSYALASALSGNGLWLLTTTIDAEDNRGDAYRDARGNIRAVVEYLDGRGITTRYEYDPLQQIRRVFDAEGNLTRSEYDLAGRRTDVVHPDSGLTEMVYDAAGNLVRRITANLRREGGAIEYGYDFTHLTEIRYPRYADNDVTYTWGTAGLRGAGGNQVGRIVRVDDNSGFQEQRYGALGEVVFERRSIDSHTMGESDNSPEIYVTQYLYDTWGRLQQMIYPDTEVLTYAYDSGGLVRAAEGVKLGTQFRYLSRLEYDRFSQRVFQETGNGIRSHYAYDAENRRLRTLEAGEFQRLEYGYDNVGNVLSLVNDVPNARPNEYGGRTEQSFSYDDLYRLTGASGTWHQPPNKRNQYTYTMQYDDIHNIRAKEQRHWIRNRGDGKDITQHKTTYAWGYDYGSEKPHAATHVGDRTFFYDDNGNQVGWDHDQNGLRRTIVWDEENRVRSISDNGRTTDFVYDHGGERVVKSGAQGETVYVNDKWTVRNRSVGTKHVYVGTTRIASKLSPGDAHVRPDERDLVSVMLGKWWEHRSENGHEHGRNVEMNPHYQIPSDLPDDGMPDTNFLYFYHPDHIGSTSFVTDVDGALYEHVQYFPSGETWVDQRTNTERTPHLFSGKELDQETGLYYFGARYYDPRVGLWASADPAQTEYLDGAGVGGVFMPINLATYTYAANNPIRFVDPDGRYWLDWVQAGLDATSLALDATGIGAAVSWAPDLVNAGISAGRGDWVGAGLSVSAAVPFIGATANATRVTRTVLKNSDDIVSIGKTVPKAKVPYKRPSGATTPAQRAFVQGKPCVDCGHIAPKQFADHKTPLVKEHYEIGSIDKTRMKEIDAVQPHCPTCSASQGGKLRQYSLEQRKILEGE</sequence>
<accession>D0LPS9</accession>
<dbReference type="Pfam" id="PF12256">
    <property type="entry name" value="TcdB_toxin_midN"/>
    <property type="match status" value="1"/>
</dbReference>
<dbReference type="InterPro" id="IPR022385">
    <property type="entry name" value="Rhs_assc_core"/>
</dbReference>
<dbReference type="Gene3D" id="2.180.10.10">
    <property type="entry name" value="RHS repeat-associated core"/>
    <property type="match status" value="2"/>
</dbReference>
<dbReference type="Pfam" id="PF03534">
    <property type="entry name" value="SpvB"/>
    <property type="match status" value="1"/>
</dbReference>
<evidence type="ECO:0000259" key="7">
    <source>
        <dbReference type="Pfam" id="PF25023"/>
    </source>
</evidence>
<evidence type="ECO:0000259" key="6">
    <source>
        <dbReference type="Pfam" id="PF12256"/>
    </source>
</evidence>
<dbReference type="PANTHER" id="PTHR32305">
    <property type="match status" value="1"/>
</dbReference>
<feature type="region of interest" description="Disordered" evidence="5">
    <location>
        <begin position="153"/>
        <end position="182"/>
    </location>
</feature>
<dbReference type="EMBL" id="CP001804">
    <property type="protein sequence ID" value="ACY15442.1"/>
    <property type="molecule type" value="Genomic_DNA"/>
</dbReference>
<keyword evidence="2" id="KW-0964">Secreted</keyword>
<evidence type="ECO:0000313" key="9">
    <source>
        <dbReference type="Proteomes" id="UP000001880"/>
    </source>
</evidence>
<dbReference type="CDD" id="cd20745">
    <property type="entry name" value="FIX_RhsA_AHH_HNH-like"/>
    <property type="match status" value="1"/>
</dbReference>
<dbReference type="KEGG" id="hoh:Hoch_2925"/>
<keyword evidence="4" id="KW-0843">Virulence</keyword>
<dbReference type="NCBIfam" id="TIGR03696">
    <property type="entry name" value="Rhs_assc_core"/>
    <property type="match status" value="1"/>
</dbReference>
<dbReference type="STRING" id="502025.Hoch_2925"/>
<keyword evidence="9" id="KW-1185">Reference proteome</keyword>
<dbReference type="Pfam" id="PF25023">
    <property type="entry name" value="TEN_YD-shell"/>
    <property type="match status" value="1"/>
</dbReference>
<evidence type="ECO:0000256" key="1">
    <source>
        <dbReference type="ARBA" id="ARBA00004613"/>
    </source>
</evidence>
<dbReference type="PANTHER" id="PTHR32305:SF15">
    <property type="entry name" value="PROTEIN RHSA-RELATED"/>
    <property type="match status" value="1"/>
</dbReference>
<keyword evidence="3" id="KW-0677">Repeat</keyword>
<dbReference type="InterPro" id="IPR006530">
    <property type="entry name" value="YD"/>
</dbReference>
<dbReference type="InterPro" id="IPR003284">
    <property type="entry name" value="Sal_SpvB"/>
</dbReference>
<name>D0LPS9_HALO1</name>
<dbReference type="GO" id="GO:0005737">
    <property type="term" value="C:cytoplasm"/>
    <property type="evidence" value="ECO:0007669"/>
    <property type="project" value="InterPro"/>
</dbReference>
<feature type="domain" description="Teneurin-like YD-shell" evidence="7">
    <location>
        <begin position="3159"/>
        <end position="3268"/>
    </location>
</feature>
<dbReference type="SUPFAM" id="SSF69318">
    <property type="entry name" value="Integrin alpha N-terminal domain"/>
    <property type="match status" value="2"/>
</dbReference>
<dbReference type="GO" id="GO:0005576">
    <property type="term" value="C:extracellular region"/>
    <property type="evidence" value="ECO:0007669"/>
    <property type="project" value="UniProtKB-SubCell"/>
</dbReference>
<evidence type="ECO:0000256" key="3">
    <source>
        <dbReference type="ARBA" id="ARBA00022737"/>
    </source>
</evidence>
<dbReference type="RefSeq" id="WP_012828044.1">
    <property type="nucleotide sequence ID" value="NC_013440.1"/>
</dbReference>
<dbReference type="NCBIfam" id="TIGR01643">
    <property type="entry name" value="YD_repeat_2x"/>
    <property type="match status" value="2"/>
</dbReference>
<reference evidence="8 9" key="1">
    <citation type="journal article" date="2010" name="Stand. Genomic Sci.">
        <title>Complete genome sequence of Haliangium ochraceum type strain (SMP-2).</title>
        <authorList>
            <consortium name="US DOE Joint Genome Institute (JGI-PGF)"/>
            <person name="Ivanova N."/>
            <person name="Daum C."/>
            <person name="Lang E."/>
            <person name="Abt B."/>
            <person name="Kopitz M."/>
            <person name="Saunders E."/>
            <person name="Lapidus A."/>
            <person name="Lucas S."/>
            <person name="Glavina Del Rio T."/>
            <person name="Nolan M."/>
            <person name="Tice H."/>
            <person name="Copeland A."/>
            <person name="Cheng J.F."/>
            <person name="Chen F."/>
            <person name="Bruce D."/>
            <person name="Goodwin L."/>
            <person name="Pitluck S."/>
            <person name="Mavromatis K."/>
            <person name="Pati A."/>
            <person name="Mikhailova N."/>
            <person name="Chen A."/>
            <person name="Palaniappan K."/>
            <person name="Land M."/>
            <person name="Hauser L."/>
            <person name="Chang Y.J."/>
            <person name="Jeffries C.D."/>
            <person name="Detter J.C."/>
            <person name="Brettin T."/>
            <person name="Rohde M."/>
            <person name="Goker M."/>
            <person name="Bristow J."/>
            <person name="Markowitz V."/>
            <person name="Eisen J.A."/>
            <person name="Hugenholtz P."/>
            <person name="Kyrpides N.C."/>
            <person name="Klenk H.P."/>
        </authorList>
    </citation>
    <scope>NUCLEOTIDE SEQUENCE [LARGE SCALE GENOMIC DNA]</scope>
    <source>
        <strain evidence="9">DSM 14365 / CIP 107738 / JCM 11303 / AJ 13395 / SMP-2</strain>
    </source>
</reference>
<dbReference type="InterPro" id="IPR050708">
    <property type="entry name" value="T6SS_VgrG/RHS"/>
</dbReference>
<dbReference type="eggNOG" id="COG3209">
    <property type="taxonomic scope" value="Bacteria"/>
</dbReference>
<feature type="domain" description="Insecticide toxin TcdB middle/N-terminal" evidence="6">
    <location>
        <begin position="2064"/>
        <end position="2182"/>
    </location>
</feature>
<protein>
    <submittedName>
        <fullName evidence="8">YD repeat protein</fullName>
    </submittedName>
</protein>
<evidence type="ECO:0000313" key="8">
    <source>
        <dbReference type="EMBL" id="ACY15442.1"/>
    </source>
</evidence>
<evidence type="ECO:0000256" key="2">
    <source>
        <dbReference type="ARBA" id="ARBA00022525"/>
    </source>
</evidence>
<proteinExistence type="predicted"/>
<evidence type="ECO:0000256" key="4">
    <source>
        <dbReference type="ARBA" id="ARBA00023026"/>
    </source>
</evidence>
<comment type="subcellular location">
    <subcellularLocation>
        <location evidence="1">Secreted</location>
    </subcellularLocation>
</comment>
<dbReference type="Proteomes" id="UP000001880">
    <property type="component" value="Chromosome"/>
</dbReference>
<dbReference type="InterPro" id="IPR028994">
    <property type="entry name" value="Integrin_alpha_N"/>
</dbReference>
<dbReference type="HOGENOM" id="CLU_000302_0_0_7"/>
<dbReference type="InterPro" id="IPR056823">
    <property type="entry name" value="TEN-like_YD-shell"/>
</dbReference>
<evidence type="ECO:0000256" key="5">
    <source>
        <dbReference type="SAM" id="MobiDB-lite"/>
    </source>
</evidence>
<gene>
    <name evidence="8" type="ordered locus">Hoch_2925</name>
</gene>
<dbReference type="InterPro" id="IPR022045">
    <property type="entry name" value="TcdB_toxin_mid/N"/>
</dbReference>
<feature type="compositionally biased region" description="Polar residues" evidence="5">
    <location>
        <begin position="173"/>
        <end position="182"/>
    </location>
</feature>